<accession>A0ACB8DTW3</accession>
<sequence>MEQCCESRTSQEQLLLRDGLCLSRNLRHVKLCYHLLDDYQPRNVMHALHSTVITLDTLEITSRFHFLENWIDVPEAEAVTCYWPVPHGLRKIDVDELFAMDGSYYVLADLEYRSVVIEKLVLFDISDIDLNEVDLWNLFSSLIVSPNFKVVAFMYTAASLGLHLSVVTLISHRATLDEMYINGYLVSIENLGVKANEGNATMIRLSFREVCKMGPRSGPLPEPGPYMIDSYPRVYPSVNELFSNLRSMRSIHGHRQVDLDKASTATAVVGCFHLAELTLWNNFLWVINVELRQVRLALACMCGRVVLFASNLQRRRSFILVHWPEMQHRSTEFVELRESRRRPKQFWEGLSVSRNLRHARLCNHLLDYTPRDLMDAHSSTVTTLDTLEIVSVRFSSVGVRLLCELRDRCEAMSKAVFLENWIDVLGSQALLR</sequence>
<proteinExistence type="predicted"/>
<evidence type="ECO:0000313" key="1">
    <source>
        <dbReference type="EMBL" id="KAH7977713.1"/>
    </source>
</evidence>
<organism evidence="1 2">
    <name type="scientific">Dermacentor silvarum</name>
    <name type="common">Tick</name>
    <dbReference type="NCBI Taxonomy" id="543639"/>
    <lineage>
        <taxon>Eukaryota</taxon>
        <taxon>Metazoa</taxon>
        <taxon>Ecdysozoa</taxon>
        <taxon>Arthropoda</taxon>
        <taxon>Chelicerata</taxon>
        <taxon>Arachnida</taxon>
        <taxon>Acari</taxon>
        <taxon>Parasitiformes</taxon>
        <taxon>Ixodida</taxon>
        <taxon>Ixodoidea</taxon>
        <taxon>Ixodidae</taxon>
        <taxon>Rhipicephalinae</taxon>
        <taxon>Dermacentor</taxon>
    </lineage>
</organism>
<name>A0ACB8DTW3_DERSI</name>
<keyword evidence="2" id="KW-1185">Reference proteome</keyword>
<evidence type="ECO:0000313" key="2">
    <source>
        <dbReference type="Proteomes" id="UP000821865"/>
    </source>
</evidence>
<dbReference type="Proteomes" id="UP000821865">
    <property type="component" value="Chromosome 1"/>
</dbReference>
<protein>
    <submittedName>
        <fullName evidence="1">Uncharacterized protein</fullName>
    </submittedName>
</protein>
<dbReference type="EMBL" id="CM023470">
    <property type="protein sequence ID" value="KAH7977713.1"/>
    <property type="molecule type" value="Genomic_DNA"/>
</dbReference>
<reference evidence="1" key="1">
    <citation type="submission" date="2020-05" db="EMBL/GenBank/DDBJ databases">
        <title>Large-scale comparative analyses of tick genomes elucidate their genetic diversity and vector capacities.</title>
        <authorList>
            <person name="Jia N."/>
            <person name="Wang J."/>
            <person name="Shi W."/>
            <person name="Du L."/>
            <person name="Sun Y."/>
            <person name="Zhan W."/>
            <person name="Jiang J."/>
            <person name="Wang Q."/>
            <person name="Zhang B."/>
            <person name="Ji P."/>
            <person name="Sakyi L.B."/>
            <person name="Cui X."/>
            <person name="Yuan T."/>
            <person name="Jiang B."/>
            <person name="Yang W."/>
            <person name="Lam T.T.-Y."/>
            <person name="Chang Q."/>
            <person name="Ding S."/>
            <person name="Wang X."/>
            <person name="Zhu J."/>
            <person name="Ruan X."/>
            <person name="Zhao L."/>
            <person name="Wei J."/>
            <person name="Que T."/>
            <person name="Du C."/>
            <person name="Cheng J."/>
            <person name="Dai P."/>
            <person name="Han X."/>
            <person name="Huang E."/>
            <person name="Gao Y."/>
            <person name="Liu J."/>
            <person name="Shao H."/>
            <person name="Ye R."/>
            <person name="Li L."/>
            <person name="Wei W."/>
            <person name="Wang X."/>
            <person name="Wang C."/>
            <person name="Yang T."/>
            <person name="Huo Q."/>
            <person name="Li W."/>
            <person name="Guo W."/>
            <person name="Chen H."/>
            <person name="Zhou L."/>
            <person name="Ni X."/>
            <person name="Tian J."/>
            <person name="Zhou Y."/>
            <person name="Sheng Y."/>
            <person name="Liu T."/>
            <person name="Pan Y."/>
            <person name="Xia L."/>
            <person name="Li J."/>
            <person name="Zhao F."/>
            <person name="Cao W."/>
        </authorList>
    </citation>
    <scope>NUCLEOTIDE SEQUENCE</scope>
    <source>
        <strain evidence="1">Dsil-2018</strain>
    </source>
</reference>
<comment type="caution">
    <text evidence="1">The sequence shown here is derived from an EMBL/GenBank/DDBJ whole genome shotgun (WGS) entry which is preliminary data.</text>
</comment>
<gene>
    <name evidence="1" type="ORF">HPB49_003208</name>
</gene>